<dbReference type="EMBL" id="CACVKT020008387">
    <property type="protein sequence ID" value="CAC5415207.1"/>
    <property type="molecule type" value="Genomic_DNA"/>
</dbReference>
<dbReference type="GO" id="GO:0003676">
    <property type="term" value="F:nucleic acid binding"/>
    <property type="evidence" value="ECO:0007669"/>
    <property type="project" value="InterPro"/>
</dbReference>
<dbReference type="Gene3D" id="3.40.50.1110">
    <property type="entry name" value="SGNH hydrolase"/>
    <property type="match status" value="1"/>
</dbReference>
<gene>
    <name evidence="3" type="ORF">MCOR_47913</name>
</gene>
<evidence type="ECO:0000313" key="3">
    <source>
        <dbReference type="EMBL" id="CAC5415207.1"/>
    </source>
</evidence>
<dbReference type="GO" id="GO:0008270">
    <property type="term" value="F:zinc ion binding"/>
    <property type="evidence" value="ECO:0007669"/>
    <property type="project" value="InterPro"/>
</dbReference>
<dbReference type="InterPro" id="IPR036875">
    <property type="entry name" value="Znf_CCHC_sf"/>
</dbReference>
<feature type="compositionally biased region" description="Polar residues" evidence="1">
    <location>
        <begin position="32"/>
        <end position="55"/>
    </location>
</feature>
<keyword evidence="4" id="KW-1185">Reference proteome</keyword>
<organism evidence="3 4">
    <name type="scientific">Mytilus coruscus</name>
    <name type="common">Sea mussel</name>
    <dbReference type="NCBI Taxonomy" id="42192"/>
    <lineage>
        <taxon>Eukaryota</taxon>
        <taxon>Metazoa</taxon>
        <taxon>Spiralia</taxon>
        <taxon>Lophotrochozoa</taxon>
        <taxon>Mollusca</taxon>
        <taxon>Bivalvia</taxon>
        <taxon>Autobranchia</taxon>
        <taxon>Pteriomorphia</taxon>
        <taxon>Mytilida</taxon>
        <taxon>Mytiloidea</taxon>
        <taxon>Mytilidae</taxon>
        <taxon>Mytilinae</taxon>
        <taxon>Mytilus</taxon>
    </lineage>
</organism>
<name>A0A6J8E495_MYTCO</name>
<dbReference type="CDD" id="cd00229">
    <property type="entry name" value="SGNH_hydrolase"/>
    <property type="match status" value="1"/>
</dbReference>
<dbReference type="AlphaFoldDB" id="A0A6J8E495"/>
<feature type="compositionally biased region" description="Basic and acidic residues" evidence="1">
    <location>
        <begin position="56"/>
        <end position="70"/>
    </location>
</feature>
<evidence type="ECO:0000259" key="2">
    <source>
        <dbReference type="Pfam" id="PF13472"/>
    </source>
</evidence>
<accession>A0A6J8E495</accession>
<evidence type="ECO:0000256" key="1">
    <source>
        <dbReference type="SAM" id="MobiDB-lite"/>
    </source>
</evidence>
<proteinExistence type="predicted"/>
<evidence type="ECO:0000313" key="4">
    <source>
        <dbReference type="Proteomes" id="UP000507470"/>
    </source>
</evidence>
<dbReference type="InterPro" id="IPR036514">
    <property type="entry name" value="SGNH_hydro_sf"/>
</dbReference>
<dbReference type="Proteomes" id="UP000507470">
    <property type="component" value="Unassembled WGS sequence"/>
</dbReference>
<dbReference type="OrthoDB" id="10072345at2759"/>
<reference evidence="3 4" key="1">
    <citation type="submission" date="2020-06" db="EMBL/GenBank/DDBJ databases">
        <authorList>
            <person name="Li R."/>
            <person name="Bekaert M."/>
        </authorList>
    </citation>
    <scope>NUCLEOTIDE SEQUENCE [LARGE SCALE GENOMIC DNA]</scope>
    <source>
        <strain evidence="4">wild</strain>
    </source>
</reference>
<dbReference type="Gene3D" id="4.10.60.10">
    <property type="entry name" value="Zinc finger, CCHC-type"/>
    <property type="match status" value="1"/>
</dbReference>
<protein>
    <recommendedName>
        <fullName evidence="2">SGNH hydrolase-type esterase domain-containing protein</fullName>
    </recommendedName>
</protein>
<feature type="region of interest" description="Disordered" evidence="1">
    <location>
        <begin position="32"/>
        <end position="70"/>
    </location>
</feature>
<feature type="domain" description="SGNH hydrolase-type esterase" evidence="2">
    <location>
        <begin position="101"/>
        <end position="231"/>
    </location>
</feature>
<dbReference type="SUPFAM" id="SSF52266">
    <property type="entry name" value="SGNH hydrolase"/>
    <property type="match status" value="1"/>
</dbReference>
<dbReference type="SUPFAM" id="SSF57756">
    <property type="entry name" value="Retrovirus zinc finger-like domains"/>
    <property type="match status" value="1"/>
</dbReference>
<dbReference type="Pfam" id="PF13472">
    <property type="entry name" value="Lipase_GDSL_2"/>
    <property type="match status" value="1"/>
</dbReference>
<sequence length="323" mass="37056">MKQPMGTKTETENTSQPIRIIKESVLSVDNHTQTETCTVSPSYSKTLKTPKINNSKQERHEQPRHARENLREKTVKLNDPKETLIISSSILQMIRTRGLTKNTVVKTIRGANTLHIRHELENMDLKDFKTFFIQVGGNDASNKREPELVECEFVNMINIIRITTRGARIILAECPPRRDANVKIVNHIIGKVAESYDVECLQTVGSFIRQNGHLNSEQIWRDGIHLTDRGTATLLRLYDTLVKVIKEKSDTTTINLNNSHVGACFFCGEEGYNSRFCRHETKIQCWTCSKFGHKMKKMLVLIKLGHWQCMLCRNFSFGNNEQI</sequence>
<dbReference type="InterPro" id="IPR013830">
    <property type="entry name" value="SGNH_hydro"/>
</dbReference>